<protein>
    <submittedName>
        <fullName evidence="1">2696_t:CDS:1</fullName>
    </submittedName>
</protein>
<comment type="caution">
    <text evidence="1">The sequence shown here is derived from an EMBL/GenBank/DDBJ whole genome shotgun (WGS) entry which is preliminary data.</text>
</comment>
<evidence type="ECO:0000313" key="1">
    <source>
        <dbReference type="EMBL" id="CAG8449289.1"/>
    </source>
</evidence>
<dbReference type="EMBL" id="CAJVPK010000103">
    <property type="protein sequence ID" value="CAG8449289.1"/>
    <property type="molecule type" value="Genomic_DNA"/>
</dbReference>
<keyword evidence="2" id="KW-1185">Reference proteome</keyword>
<accession>A0A9N8VAY7</accession>
<sequence>MQPITISNNPVKVTKLATAIPHTTSTTNDNLGLKVGLSISIVPYVNTYGNHNYDDMTKLKRLKLPNNRIEELNLTGSSNIECNNNLLTELQCEIYRKKYFSSKTTTTSTSKRIQPTTTIKHLATATPITDNNLGLKIGLSVVEIIAISWQDKEQEAQELENADEEIY</sequence>
<reference evidence="1" key="1">
    <citation type="submission" date="2021-06" db="EMBL/GenBank/DDBJ databases">
        <authorList>
            <person name="Kallberg Y."/>
            <person name="Tangrot J."/>
            <person name="Rosling A."/>
        </authorList>
    </citation>
    <scope>NUCLEOTIDE SEQUENCE</scope>
    <source>
        <strain evidence="1">AZ414A</strain>
    </source>
</reference>
<evidence type="ECO:0000313" key="2">
    <source>
        <dbReference type="Proteomes" id="UP000789706"/>
    </source>
</evidence>
<gene>
    <name evidence="1" type="ORF">DEBURN_LOCUS2018</name>
</gene>
<dbReference type="AlphaFoldDB" id="A0A9N8VAY7"/>
<proteinExistence type="predicted"/>
<dbReference type="Proteomes" id="UP000789706">
    <property type="component" value="Unassembled WGS sequence"/>
</dbReference>
<organism evidence="1 2">
    <name type="scientific">Diversispora eburnea</name>
    <dbReference type="NCBI Taxonomy" id="1213867"/>
    <lineage>
        <taxon>Eukaryota</taxon>
        <taxon>Fungi</taxon>
        <taxon>Fungi incertae sedis</taxon>
        <taxon>Mucoromycota</taxon>
        <taxon>Glomeromycotina</taxon>
        <taxon>Glomeromycetes</taxon>
        <taxon>Diversisporales</taxon>
        <taxon>Diversisporaceae</taxon>
        <taxon>Diversispora</taxon>
    </lineage>
</organism>
<name>A0A9N8VAY7_9GLOM</name>